<gene>
    <name evidence="3" type="ORF">IAB89_08185</name>
</gene>
<comment type="caution">
    <text evidence="3">The sequence shown here is derived from an EMBL/GenBank/DDBJ whole genome shotgun (WGS) entry which is preliminary data.</text>
</comment>
<evidence type="ECO:0000313" key="3">
    <source>
        <dbReference type="EMBL" id="HIR47614.1"/>
    </source>
</evidence>
<reference evidence="3" key="2">
    <citation type="journal article" date="2021" name="PeerJ">
        <title>Extensive microbial diversity within the chicken gut microbiome revealed by metagenomics and culture.</title>
        <authorList>
            <person name="Gilroy R."/>
            <person name="Ravi A."/>
            <person name="Getino M."/>
            <person name="Pursley I."/>
            <person name="Horton D.L."/>
            <person name="Alikhan N.F."/>
            <person name="Baker D."/>
            <person name="Gharbi K."/>
            <person name="Hall N."/>
            <person name="Watson M."/>
            <person name="Adriaenssens E.M."/>
            <person name="Foster-Nyarko E."/>
            <person name="Jarju S."/>
            <person name="Secka A."/>
            <person name="Antonio M."/>
            <person name="Oren A."/>
            <person name="Chaudhuri R.R."/>
            <person name="La Ragione R."/>
            <person name="Hildebrand F."/>
            <person name="Pallen M.J."/>
        </authorList>
    </citation>
    <scope>NUCLEOTIDE SEQUENCE</scope>
    <source>
        <strain evidence="3">ChiSxjej1B13-7958</strain>
    </source>
</reference>
<keyword evidence="2" id="KW-0812">Transmembrane</keyword>
<feature type="transmembrane region" description="Helical" evidence="2">
    <location>
        <begin position="36"/>
        <end position="55"/>
    </location>
</feature>
<name>A0A9D1ANE0_9FIRM</name>
<dbReference type="Proteomes" id="UP000824242">
    <property type="component" value="Unassembled WGS sequence"/>
</dbReference>
<dbReference type="AlphaFoldDB" id="A0A9D1ANE0"/>
<dbReference type="SUPFAM" id="SSF50969">
    <property type="entry name" value="YVTN repeat-like/Quinoprotein amine dehydrogenase"/>
    <property type="match status" value="1"/>
</dbReference>
<sequence length="408" mass="43231">MSRKAKYYAESTGSPARRRRRKRRREEEKERKIPSWVYRVAVVLIVAVAGLVLWVNRDGLTPENMVNWVQERVVGLGIGDGYPVPITGSQVMARNFISENGEITMVSDTHLTTLNSTGKELCSRQHSFSFPVLRLAGGRSLVYNLGGKGYQIETRTKTILRGDADGNILGGAVASNGHYALLTENTDYLGRLTVYTETNEKQYEYSFSSCYPAAAALSADGSQALVCGVYAEGGAFASSLYLIDLNSSQTVEPAASFPETTPVDAFWYGDGSAAAVGDKLTAVVTPSGSVVQYGYGGWLLNSYAGADGITAIGLSPYSNAASGKLVLLDSSGSEKRSIPLSGEPDAVSLSGNTVAVLVDGTVYAYSIADGVLFAQAEAGEDAVSIALANESSVYILGVSEIRTASLNG</sequence>
<dbReference type="EMBL" id="DVGZ01000087">
    <property type="protein sequence ID" value="HIR47614.1"/>
    <property type="molecule type" value="Genomic_DNA"/>
</dbReference>
<keyword evidence="2" id="KW-1133">Transmembrane helix</keyword>
<evidence type="ECO:0000313" key="4">
    <source>
        <dbReference type="Proteomes" id="UP000824242"/>
    </source>
</evidence>
<feature type="region of interest" description="Disordered" evidence="1">
    <location>
        <begin position="1"/>
        <end position="26"/>
    </location>
</feature>
<proteinExistence type="predicted"/>
<evidence type="ECO:0000256" key="2">
    <source>
        <dbReference type="SAM" id="Phobius"/>
    </source>
</evidence>
<reference evidence="3" key="1">
    <citation type="submission" date="2020-10" db="EMBL/GenBank/DDBJ databases">
        <authorList>
            <person name="Gilroy R."/>
        </authorList>
    </citation>
    <scope>NUCLEOTIDE SEQUENCE</scope>
    <source>
        <strain evidence="3">ChiSxjej1B13-7958</strain>
    </source>
</reference>
<dbReference type="InterPro" id="IPR043765">
    <property type="entry name" value="DUF5711"/>
</dbReference>
<keyword evidence="2" id="KW-0472">Membrane</keyword>
<protein>
    <submittedName>
        <fullName evidence="3">Uncharacterized protein</fullName>
    </submittedName>
</protein>
<organism evidence="3 4">
    <name type="scientific">Candidatus Caccousia avicola</name>
    <dbReference type="NCBI Taxonomy" id="2840721"/>
    <lineage>
        <taxon>Bacteria</taxon>
        <taxon>Bacillati</taxon>
        <taxon>Bacillota</taxon>
        <taxon>Clostridia</taxon>
        <taxon>Eubacteriales</taxon>
        <taxon>Oscillospiraceae</taxon>
        <taxon>Oscillospiraceae incertae sedis</taxon>
        <taxon>Candidatus Caccousia</taxon>
    </lineage>
</organism>
<dbReference type="InterPro" id="IPR011044">
    <property type="entry name" value="Quino_amine_DH_bsu"/>
</dbReference>
<dbReference type="Pfam" id="PF18975">
    <property type="entry name" value="DUF5711"/>
    <property type="match status" value="1"/>
</dbReference>
<accession>A0A9D1ANE0</accession>
<evidence type="ECO:0000256" key="1">
    <source>
        <dbReference type="SAM" id="MobiDB-lite"/>
    </source>
</evidence>